<dbReference type="KEGG" id="dci:103515486"/>
<evidence type="ECO:0000313" key="3">
    <source>
        <dbReference type="RefSeq" id="XP_008478649.1"/>
    </source>
</evidence>
<dbReference type="PaxDb" id="121845-A0A1S3DC36"/>
<dbReference type="AlphaFoldDB" id="A0A1S3DC36"/>
<gene>
    <name evidence="3" type="primary">LOC103515486</name>
</gene>
<keyword evidence="2" id="KW-1185">Reference proteome</keyword>
<keyword evidence="1" id="KW-0732">Signal</keyword>
<evidence type="ECO:0000256" key="1">
    <source>
        <dbReference type="SAM" id="SignalP"/>
    </source>
</evidence>
<dbReference type="Proteomes" id="UP000079169">
    <property type="component" value="Unplaced"/>
</dbReference>
<dbReference type="RefSeq" id="XP_008478649.1">
    <property type="nucleotide sequence ID" value="XM_008480427.2"/>
</dbReference>
<accession>A0A1S3DC36</accession>
<feature type="signal peptide" evidence="1">
    <location>
        <begin position="1"/>
        <end position="23"/>
    </location>
</feature>
<evidence type="ECO:0000313" key="2">
    <source>
        <dbReference type="Proteomes" id="UP000079169"/>
    </source>
</evidence>
<feature type="chain" id="PRO_5010338909" evidence="1">
    <location>
        <begin position="24"/>
        <end position="172"/>
    </location>
</feature>
<proteinExistence type="predicted"/>
<reference evidence="3" key="1">
    <citation type="submission" date="2025-08" db="UniProtKB">
        <authorList>
            <consortium name="RefSeq"/>
        </authorList>
    </citation>
    <scope>IDENTIFICATION</scope>
</reference>
<name>A0A1S3DC36_DIACI</name>
<dbReference type="GeneID" id="103515486"/>
<sequence>MKPVFCLLLILAVALPTLNRVHARDDDDDDDDYDFSRNRNSRSLTFTTTEESDPDFDDDKDPFNPRTLSKSFIEKFDPTYRPGDEKKLIVSGRSNSPDSCNKDDQVRKMVDCLAKDFGRNLKTAAVMNHLRRYIHKKDAKAWFNYLCHCQGIRITKKHVVKIVNCYLKAIPT</sequence>
<protein>
    <submittedName>
        <fullName evidence="3">Uncharacterized protein LOC103515486</fullName>
    </submittedName>
</protein>
<organism evidence="2 3">
    <name type="scientific">Diaphorina citri</name>
    <name type="common">Asian citrus psyllid</name>
    <dbReference type="NCBI Taxonomy" id="121845"/>
    <lineage>
        <taxon>Eukaryota</taxon>
        <taxon>Metazoa</taxon>
        <taxon>Ecdysozoa</taxon>
        <taxon>Arthropoda</taxon>
        <taxon>Hexapoda</taxon>
        <taxon>Insecta</taxon>
        <taxon>Pterygota</taxon>
        <taxon>Neoptera</taxon>
        <taxon>Paraneoptera</taxon>
        <taxon>Hemiptera</taxon>
        <taxon>Sternorrhyncha</taxon>
        <taxon>Psylloidea</taxon>
        <taxon>Psyllidae</taxon>
        <taxon>Diaphorininae</taxon>
        <taxon>Diaphorina</taxon>
    </lineage>
</organism>